<name>A0A1X7A377_9RHOB</name>
<evidence type="ECO:0000313" key="2">
    <source>
        <dbReference type="EMBL" id="SLN69296.1"/>
    </source>
</evidence>
<gene>
    <name evidence="2" type="ORF">RUM8411_03522</name>
</gene>
<keyword evidence="1" id="KW-0472">Membrane</keyword>
<evidence type="ECO:0000256" key="1">
    <source>
        <dbReference type="SAM" id="Phobius"/>
    </source>
</evidence>
<feature type="transmembrane region" description="Helical" evidence="1">
    <location>
        <begin position="151"/>
        <end position="169"/>
    </location>
</feature>
<dbReference type="Proteomes" id="UP000193778">
    <property type="component" value="Unassembled WGS sequence"/>
</dbReference>
<sequence length="279" mass="30333">MAGFLDIVLQVLGLTKENVRARAVSILGEGIVSKIETAIDFLRILFTEGPAGIWQMLLEQLGNLKDAIIDEIKSWVITSIIEAGIKWIIGLLNPASAFVKACMMIYDIVVFFIERGQQIISAVNAIVNALGAIVAGNISAMAQAVEGALNRILPVVIGFLASLLGLGGISDRIRSIIQAIQAPVNRAIDWVINLGVSMARRIAGLFGGDQKDDEEQEQAADPEVQARIDAGLLDLRERNTAMLDRGAITLEEAENDLPLFRHAQQQKTQMNVRLVPNFI</sequence>
<keyword evidence="1" id="KW-0812">Transmembrane</keyword>
<feature type="transmembrane region" description="Helical" evidence="1">
    <location>
        <begin position="95"/>
        <end position="113"/>
    </location>
</feature>
<accession>A0A1X7A377</accession>
<reference evidence="3" key="1">
    <citation type="submission" date="2017-03" db="EMBL/GenBank/DDBJ databases">
        <authorList>
            <person name="Rodrigo-Torres L."/>
            <person name="Arahal R.D."/>
            <person name="Lucena T."/>
        </authorList>
    </citation>
    <scope>NUCLEOTIDE SEQUENCE [LARGE SCALE GENOMIC DNA]</scope>
    <source>
        <strain evidence="3">CECT 8411</strain>
    </source>
</reference>
<dbReference type="AlphaFoldDB" id="A0A1X7A377"/>
<evidence type="ECO:0000313" key="3">
    <source>
        <dbReference type="Proteomes" id="UP000193778"/>
    </source>
</evidence>
<feature type="transmembrane region" description="Helical" evidence="1">
    <location>
        <begin position="125"/>
        <end position="145"/>
    </location>
</feature>
<proteinExistence type="predicted"/>
<keyword evidence="1" id="KW-1133">Transmembrane helix</keyword>
<keyword evidence="3" id="KW-1185">Reference proteome</keyword>
<organism evidence="2 3">
    <name type="scientific">Ruegeria meonggei</name>
    <dbReference type="NCBI Taxonomy" id="1446476"/>
    <lineage>
        <taxon>Bacteria</taxon>
        <taxon>Pseudomonadati</taxon>
        <taxon>Pseudomonadota</taxon>
        <taxon>Alphaproteobacteria</taxon>
        <taxon>Rhodobacterales</taxon>
        <taxon>Roseobacteraceae</taxon>
        <taxon>Ruegeria</taxon>
    </lineage>
</organism>
<dbReference type="EMBL" id="FWFP01000011">
    <property type="protein sequence ID" value="SLN69296.1"/>
    <property type="molecule type" value="Genomic_DNA"/>
</dbReference>
<protein>
    <submittedName>
        <fullName evidence="2">Uncharacterized protein</fullName>
    </submittedName>
</protein>
<dbReference type="OrthoDB" id="7387101at2"/>
<dbReference type="RefSeq" id="WP_085823989.1">
    <property type="nucleotide sequence ID" value="NZ_FWFP01000011.1"/>
</dbReference>